<dbReference type="SMART" id="SM00184">
    <property type="entry name" value="RING"/>
    <property type="match status" value="1"/>
</dbReference>
<evidence type="ECO:0000259" key="13">
    <source>
        <dbReference type="PROSITE" id="PS50089"/>
    </source>
</evidence>
<sequence>MAPLFEDDNDSDEDGQDIFKSEASDDESEYDEDESEELVPPSAYRMTASNTNEQQPLKTKKQKAESGTFVGRQQSTANANAVVASKGQVKLATLEAEVQCIICRNALFKPVSVVCGHSFCRVCLLDSLLTRPLEEAQCPICRVDILLPFSAKATLASMFSINVTLWNLVQLLVPSVTERKLTHQREEDRDFVQKLDQLDTKRKISTLGERAARYHGDAGHETSVGRREEDREGHEEYPVLKVEDTDDGELHVSRNVVLDTNDENEDGYANMRVGIAIVEFPSIFESFNEHQECSVNVLKMEEDEEIADGMPFFMNEDGDDDGLVCSSYYNEVRLRVCDEAGNCVMERTRGAEAGAVTFPALRLDVPGGVYTFCFTDDLYGLKLSITTRLREPHEITDTPVADYVSLIHDEARDASRRSRHTRLDSDSEREFSEEANESDDSFIVNDLDENEQLSDNSVCDETEGCWKYHSDDEAADEAEARHRARKRQRSGRRSERDGQGELNDCDAEERGVESDGEGRTERRAVQVVEDGAFSVDEDADREDHNDIDAAEESNTDEEQRDVHEITRPRRRNANQIYDSDDEDDEGEGVHASFREQSSDEDVDALVDEDDVSSGAVSESDEDCGGRDYRHVKKYSSISVDDHQSEEDDAVAFGCGNKVQRLRDDELDETAQHVGSSSASRPDANDKSPERRPRKRARKAQVGNEATSDKEVKQVERSRSGTVAETEHVHDANVEAEDACVDLQQRPSDQSDDELEDEAGREADNLLQEGEEEDSEEANQKVNDEEEEENEAKGYGQEDGDEEEDYDDDDDGETNEDDGEEGVGNEKDEEEEESVEERTEKEEDDDDAMDNK</sequence>
<evidence type="ECO:0000256" key="2">
    <source>
        <dbReference type="ARBA" id="ARBA00004123"/>
    </source>
</evidence>
<evidence type="ECO:0000256" key="1">
    <source>
        <dbReference type="ARBA" id="ARBA00000900"/>
    </source>
</evidence>
<dbReference type="InterPro" id="IPR001841">
    <property type="entry name" value="Znf_RING"/>
</dbReference>
<dbReference type="AlphaFoldDB" id="A0AAV0TIZ9"/>
<feature type="compositionally biased region" description="Acidic residues" evidence="12">
    <location>
        <begin position="548"/>
        <end position="559"/>
    </location>
</feature>
<keyword evidence="7 11" id="KW-0863">Zinc-finger</keyword>
<dbReference type="GO" id="GO:0006302">
    <property type="term" value="P:double-strand break repair"/>
    <property type="evidence" value="ECO:0007669"/>
    <property type="project" value="TreeGrafter"/>
</dbReference>
<dbReference type="GO" id="GO:0008270">
    <property type="term" value="F:zinc ion binding"/>
    <property type="evidence" value="ECO:0007669"/>
    <property type="project" value="UniProtKB-KW"/>
</dbReference>
<feature type="region of interest" description="Disordered" evidence="12">
    <location>
        <begin position="215"/>
        <end position="235"/>
    </location>
</feature>
<evidence type="ECO:0000256" key="4">
    <source>
        <dbReference type="ARBA" id="ARBA00022679"/>
    </source>
</evidence>
<comment type="subcellular location">
    <subcellularLocation>
        <location evidence="2">Nucleus</location>
    </subcellularLocation>
</comment>
<keyword evidence="4" id="KW-0808">Transferase</keyword>
<evidence type="ECO:0000256" key="10">
    <source>
        <dbReference type="ARBA" id="ARBA00023242"/>
    </source>
</evidence>
<dbReference type="GO" id="GO:0005634">
    <property type="term" value="C:nucleus"/>
    <property type="evidence" value="ECO:0007669"/>
    <property type="project" value="UniProtKB-SubCell"/>
</dbReference>
<dbReference type="InterPro" id="IPR018957">
    <property type="entry name" value="Znf_C3HC4_RING-type"/>
</dbReference>
<feature type="domain" description="RING-type" evidence="13">
    <location>
        <begin position="100"/>
        <end position="142"/>
    </location>
</feature>
<evidence type="ECO:0000256" key="5">
    <source>
        <dbReference type="ARBA" id="ARBA00022723"/>
    </source>
</evidence>
<protein>
    <recommendedName>
        <fullName evidence="3">RING-type E3 ubiquitin transferase</fullName>
        <ecNumber evidence="3">2.3.2.27</ecNumber>
    </recommendedName>
</protein>
<dbReference type="EC" id="2.3.2.27" evidence="3"/>
<dbReference type="GO" id="GO:0061630">
    <property type="term" value="F:ubiquitin protein ligase activity"/>
    <property type="evidence" value="ECO:0007669"/>
    <property type="project" value="UniProtKB-EC"/>
</dbReference>
<dbReference type="Gene3D" id="3.30.40.10">
    <property type="entry name" value="Zinc/RING finger domain, C3HC4 (zinc finger)"/>
    <property type="match status" value="1"/>
</dbReference>
<dbReference type="Pfam" id="PF00097">
    <property type="entry name" value="zf-C3HC4"/>
    <property type="match status" value="1"/>
</dbReference>
<evidence type="ECO:0000256" key="9">
    <source>
        <dbReference type="ARBA" id="ARBA00022833"/>
    </source>
</evidence>
<dbReference type="PANTHER" id="PTHR23328">
    <property type="entry name" value="RING-TYPE DOMAIN-CONTAINING PROTEIN"/>
    <property type="match status" value="1"/>
</dbReference>
<evidence type="ECO:0000256" key="8">
    <source>
        <dbReference type="ARBA" id="ARBA00022786"/>
    </source>
</evidence>
<comment type="caution">
    <text evidence="14">The sequence shown here is derived from an EMBL/GenBank/DDBJ whole genome shotgun (WGS) entry which is preliminary data.</text>
</comment>
<dbReference type="InterPro" id="IPR051657">
    <property type="entry name" value="RNF168/RNF169_E3_ubiq-ligase"/>
</dbReference>
<feature type="compositionally biased region" description="Acidic residues" evidence="12">
    <location>
        <begin position="841"/>
        <end position="851"/>
    </location>
</feature>
<keyword evidence="9" id="KW-0862">Zinc</keyword>
<dbReference type="Proteomes" id="UP001162031">
    <property type="component" value="Unassembled WGS sequence"/>
</dbReference>
<feature type="compositionally biased region" description="Basic and acidic residues" evidence="12">
    <location>
        <begin position="414"/>
        <end position="432"/>
    </location>
</feature>
<name>A0AAV0TIZ9_HYABA</name>
<evidence type="ECO:0000256" key="7">
    <source>
        <dbReference type="ARBA" id="ARBA00022771"/>
    </source>
</evidence>
<feature type="compositionally biased region" description="Acidic residues" evidence="12">
    <location>
        <begin position="598"/>
        <end position="611"/>
    </location>
</feature>
<feature type="compositionally biased region" description="Acidic residues" evidence="12">
    <location>
        <begin position="797"/>
        <end position="834"/>
    </location>
</feature>
<evidence type="ECO:0000313" key="15">
    <source>
        <dbReference type="Proteomes" id="UP001162031"/>
    </source>
</evidence>
<dbReference type="GO" id="GO:0031491">
    <property type="term" value="F:nucleosome binding"/>
    <property type="evidence" value="ECO:0007669"/>
    <property type="project" value="TreeGrafter"/>
</dbReference>
<feature type="compositionally biased region" description="Basic and acidic residues" evidence="12">
    <location>
        <begin position="706"/>
        <end position="732"/>
    </location>
</feature>
<dbReference type="PROSITE" id="PS50089">
    <property type="entry name" value="ZF_RING_2"/>
    <property type="match status" value="1"/>
</dbReference>
<feature type="compositionally biased region" description="Basic residues" evidence="12">
    <location>
        <begin position="482"/>
        <end position="491"/>
    </location>
</feature>
<dbReference type="EMBL" id="CANTFL010000389">
    <property type="protein sequence ID" value="CAI5721850.1"/>
    <property type="molecule type" value="Genomic_DNA"/>
</dbReference>
<keyword evidence="5" id="KW-0479">Metal-binding</keyword>
<feature type="compositionally biased region" description="Basic and acidic residues" evidence="12">
    <location>
        <begin position="508"/>
        <end position="524"/>
    </location>
</feature>
<keyword evidence="6" id="KW-0227">DNA damage</keyword>
<evidence type="ECO:0000313" key="14">
    <source>
        <dbReference type="EMBL" id="CAI5721850.1"/>
    </source>
</evidence>
<evidence type="ECO:0000256" key="12">
    <source>
        <dbReference type="SAM" id="MobiDB-lite"/>
    </source>
</evidence>
<gene>
    <name evidence="14" type="ORF">HBR001_LOCUS2723</name>
</gene>
<feature type="compositionally biased region" description="Acidic residues" evidence="12">
    <location>
        <begin position="433"/>
        <end position="442"/>
    </location>
</feature>
<feature type="compositionally biased region" description="Acidic residues" evidence="12">
    <location>
        <begin position="1"/>
        <end position="16"/>
    </location>
</feature>
<comment type="catalytic activity">
    <reaction evidence="1">
        <text>S-ubiquitinyl-[E2 ubiquitin-conjugating enzyme]-L-cysteine + [acceptor protein]-L-lysine = [E2 ubiquitin-conjugating enzyme]-L-cysteine + N(6)-ubiquitinyl-[acceptor protein]-L-lysine.</text>
        <dbReference type="EC" id="2.3.2.27"/>
    </reaction>
</comment>
<feature type="region of interest" description="Disordered" evidence="12">
    <location>
        <begin position="473"/>
        <end position="628"/>
    </location>
</feature>
<feature type="compositionally biased region" description="Acidic residues" evidence="12">
    <location>
        <begin position="24"/>
        <end position="37"/>
    </location>
</feature>
<keyword evidence="10" id="KW-0539">Nucleus</keyword>
<evidence type="ECO:0000256" key="6">
    <source>
        <dbReference type="ARBA" id="ARBA00022763"/>
    </source>
</evidence>
<dbReference type="InterPro" id="IPR013083">
    <property type="entry name" value="Znf_RING/FYVE/PHD"/>
</dbReference>
<feature type="region of interest" description="Disordered" evidence="12">
    <location>
        <begin position="1"/>
        <end position="70"/>
    </location>
</feature>
<feature type="region of interest" description="Disordered" evidence="12">
    <location>
        <begin position="414"/>
        <end position="442"/>
    </location>
</feature>
<organism evidence="14 15">
    <name type="scientific">Hyaloperonospora brassicae</name>
    <name type="common">Brassica downy mildew</name>
    <name type="synonym">Peronospora brassicae</name>
    <dbReference type="NCBI Taxonomy" id="162125"/>
    <lineage>
        <taxon>Eukaryota</taxon>
        <taxon>Sar</taxon>
        <taxon>Stramenopiles</taxon>
        <taxon>Oomycota</taxon>
        <taxon>Peronosporomycetes</taxon>
        <taxon>Peronosporales</taxon>
        <taxon>Peronosporaceae</taxon>
        <taxon>Hyaloperonospora</taxon>
    </lineage>
</organism>
<evidence type="ECO:0000256" key="3">
    <source>
        <dbReference type="ARBA" id="ARBA00012483"/>
    </source>
</evidence>
<dbReference type="SUPFAM" id="SSF57850">
    <property type="entry name" value="RING/U-box"/>
    <property type="match status" value="1"/>
</dbReference>
<evidence type="ECO:0000256" key="11">
    <source>
        <dbReference type="PROSITE-ProRule" id="PRU00175"/>
    </source>
</evidence>
<proteinExistence type="predicted"/>
<dbReference type="InterPro" id="IPR017907">
    <property type="entry name" value="Znf_RING_CS"/>
</dbReference>
<feature type="compositionally biased region" description="Polar residues" evidence="12">
    <location>
        <begin position="47"/>
        <end position="57"/>
    </location>
</feature>
<keyword evidence="8" id="KW-0833">Ubl conjugation pathway</keyword>
<dbReference type="PANTHER" id="PTHR23328:SF0">
    <property type="entry name" value="RING-TYPE DOMAIN-CONTAINING PROTEIN"/>
    <property type="match status" value="1"/>
</dbReference>
<feature type="region of interest" description="Disordered" evidence="12">
    <location>
        <begin position="662"/>
        <end position="851"/>
    </location>
</feature>
<reference evidence="14" key="1">
    <citation type="submission" date="2022-12" db="EMBL/GenBank/DDBJ databases">
        <authorList>
            <person name="Webb A."/>
        </authorList>
    </citation>
    <scope>NUCLEOTIDE SEQUENCE</scope>
    <source>
        <strain evidence="14">Hp1</strain>
    </source>
</reference>
<dbReference type="PROSITE" id="PS00518">
    <property type="entry name" value="ZF_RING_1"/>
    <property type="match status" value="1"/>
</dbReference>
<accession>A0AAV0TIZ9</accession>
<dbReference type="GO" id="GO:0035861">
    <property type="term" value="C:site of double-strand break"/>
    <property type="evidence" value="ECO:0007669"/>
    <property type="project" value="TreeGrafter"/>
</dbReference>
<keyword evidence="15" id="KW-1185">Reference proteome</keyword>